<protein>
    <submittedName>
        <fullName evidence="1">Uncharacterized protein</fullName>
    </submittedName>
</protein>
<proteinExistence type="predicted"/>
<organism evidence="1 2">
    <name type="scientific">Pseudomonas fragi</name>
    <dbReference type="NCBI Taxonomy" id="296"/>
    <lineage>
        <taxon>Bacteria</taxon>
        <taxon>Pseudomonadati</taxon>
        <taxon>Pseudomonadota</taxon>
        <taxon>Gammaproteobacteria</taxon>
        <taxon>Pseudomonadales</taxon>
        <taxon>Pseudomonadaceae</taxon>
        <taxon>Pseudomonas</taxon>
    </lineage>
</organism>
<gene>
    <name evidence="1" type="ORF">CJF43_05280</name>
</gene>
<evidence type="ECO:0000313" key="1">
    <source>
        <dbReference type="EMBL" id="OZY43002.1"/>
    </source>
</evidence>
<dbReference type="Proteomes" id="UP000216113">
    <property type="component" value="Unassembled WGS sequence"/>
</dbReference>
<dbReference type="EMBL" id="NQKL01000003">
    <property type="protein sequence ID" value="OZY43002.1"/>
    <property type="molecule type" value="Genomic_DNA"/>
</dbReference>
<name>A0A266M037_PSEFR</name>
<comment type="caution">
    <text evidence="1">The sequence shown here is derived from an EMBL/GenBank/DDBJ whole genome shotgun (WGS) entry which is preliminary data.</text>
</comment>
<reference evidence="1 2" key="1">
    <citation type="submission" date="2017-08" db="EMBL/GenBank/DDBJ databases">
        <title>Genomic and metabolic characterisation of spoilage-associated Pseudomonas species.</title>
        <authorList>
            <person name="Stanborough T."/>
            <person name="Fegan N."/>
            <person name="Powell S.M."/>
            <person name="Singh T."/>
            <person name="Tamplin M.L."/>
            <person name="Chandry P.S."/>
        </authorList>
    </citation>
    <scope>NUCLEOTIDE SEQUENCE [LARGE SCALE GENOMIC DNA]</scope>
    <source>
        <strain evidence="1 2">F1820</strain>
    </source>
</reference>
<sequence>MGWITLYIHAVLAANRKMRLRIAITQTVMIRIVVMAALERMWECVFETETLAVHNLLGGPSGGGESAVQTLDQSVLGICLGQ</sequence>
<accession>A0A266M037</accession>
<evidence type="ECO:0000313" key="2">
    <source>
        <dbReference type="Proteomes" id="UP000216113"/>
    </source>
</evidence>
<dbReference type="AlphaFoldDB" id="A0A266M037"/>